<reference evidence="2" key="1">
    <citation type="journal article" date="2015" name="Proc. Natl. Acad. Sci. U.S.A.">
        <title>Genome sequencing of adzuki bean (Vigna angularis) provides insight into high starch and low fat accumulation and domestication.</title>
        <authorList>
            <person name="Yang K."/>
            <person name="Tian Z."/>
            <person name="Chen C."/>
            <person name="Luo L."/>
            <person name="Zhao B."/>
            <person name="Wang Z."/>
            <person name="Yu L."/>
            <person name="Li Y."/>
            <person name="Sun Y."/>
            <person name="Li W."/>
            <person name="Chen Y."/>
            <person name="Li Y."/>
            <person name="Zhang Y."/>
            <person name="Ai D."/>
            <person name="Zhao J."/>
            <person name="Shang C."/>
            <person name="Ma Y."/>
            <person name="Wu B."/>
            <person name="Wang M."/>
            <person name="Gao L."/>
            <person name="Sun D."/>
            <person name="Zhang P."/>
            <person name="Guo F."/>
            <person name="Wang W."/>
            <person name="Li Y."/>
            <person name="Wang J."/>
            <person name="Varshney R.K."/>
            <person name="Wang J."/>
            <person name="Ling H.Q."/>
            <person name="Wan P."/>
        </authorList>
    </citation>
    <scope>NUCLEOTIDE SEQUENCE</scope>
    <source>
        <strain evidence="2">cv. Jingnong 6</strain>
    </source>
</reference>
<organism evidence="1 2">
    <name type="scientific">Phaseolus angularis</name>
    <name type="common">Azuki bean</name>
    <name type="synonym">Vigna angularis</name>
    <dbReference type="NCBI Taxonomy" id="3914"/>
    <lineage>
        <taxon>Eukaryota</taxon>
        <taxon>Viridiplantae</taxon>
        <taxon>Streptophyta</taxon>
        <taxon>Embryophyta</taxon>
        <taxon>Tracheophyta</taxon>
        <taxon>Spermatophyta</taxon>
        <taxon>Magnoliopsida</taxon>
        <taxon>eudicotyledons</taxon>
        <taxon>Gunneridae</taxon>
        <taxon>Pentapetalae</taxon>
        <taxon>rosids</taxon>
        <taxon>fabids</taxon>
        <taxon>Fabales</taxon>
        <taxon>Fabaceae</taxon>
        <taxon>Papilionoideae</taxon>
        <taxon>50 kb inversion clade</taxon>
        <taxon>NPAAA clade</taxon>
        <taxon>indigoferoid/millettioid clade</taxon>
        <taxon>Phaseoleae</taxon>
        <taxon>Vigna</taxon>
    </lineage>
</organism>
<dbReference type="GO" id="GO:0016567">
    <property type="term" value="P:protein ubiquitination"/>
    <property type="evidence" value="ECO:0007669"/>
    <property type="project" value="UniProtKB-UniPathway"/>
</dbReference>
<dbReference type="Gramene" id="KOM28880">
    <property type="protein sequence ID" value="KOM28880"/>
    <property type="gene ID" value="LR48_Vigan609s001200"/>
</dbReference>
<dbReference type="EMBL" id="KQ258457">
    <property type="protein sequence ID" value="KOM28880.1"/>
    <property type="molecule type" value="Genomic_DNA"/>
</dbReference>
<gene>
    <name evidence="1" type="ORF">LR48_Vigan609s001200</name>
</gene>
<accession>A0A0L9TE52</accession>
<name>A0A0L9TE52_PHAAN</name>
<dbReference type="AlphaFoldDB" id="A0A0L9TE52"/>
<sequence>MMTARIRPSLDDDTILHRISLDPFIDPPPPVAISSVPEITPCIEEQSPRRNQNHAYVNSEDCFRDFLLKRSYSFGFERSVASERMVMEATTASPWRYRRGSNSLKGVVLIRQRLESVTVIFVKERGERTLISDYCFLVEIATSAMDYSDYKSWKSTCCRVAVLAAISFVITEANIVSGTLFFPRRVFGYIFSNEKEVVDYVTAMAPQVCVSVTLDSIQSVPLTGDGNIYVNLEAFRLWDSCCCLAGIFG</sequence>
<dbReference type="Proteomes" id="UP000053144">
    <property type="component" value="Unassembled WGS sequence"/>
</dbReference>
<evidence type="ECO:0000313" key="1">
    <source>
        <dbReference type="EMBL" id="KOM28880.1"/>
    </source>
</evidence>
<dbReference type="STRING" id="3914.A0A0L9TE52"/>
<evidence type="ECO:0000313" key="2">
    <source>
        <dbReference type="Proteomes" id="UP000053144"/>
    </source>
</evidence>
<dbReference type="UniPathway" id="UPA00143"/>
<protein>
    <submittedName>
        <fullName evidence="1">Uncharacterized protein</fullName>
    </submittedName>
</protein>
<proteinExistence type="predicted"/>